<sequence>MGPQTLSIHTKPFKVGFVKLDADVVCHVGATCGLELDQVVRLALIRNDFYYVSTVFCLYGLQLHQSK</sequence>
<reference evidence="1 2" key="1">
    <citation type="journal article" date="2018" name="Nat. Genet.">
        <title>Extensive intraspecific gene order and gene structural variations between Mo17 and other maize genomes.</title>
        <authorList>
            <person name="Sun S."/>
            <person name="Zhou Y."/>
            <person name="Chen J."/>
            <person name="Shi J."/>
            <person name="Zhao H."/>
            <person name="Zhao H."/>
            <person name="Song W."/>
            <person name="Zhang M."/>
            <person name="Cui Y."/>
            <person name="Dong X."/>
            <person name="Liu H."/>
            <person name="Ma X."/>
            <person name="Jiao Y."/>
            <person name="Wang B."/>
            <person name="Wei X."/>
            <person name="Stein J.C."/>
            <person name="Glaubitz J.C."/>
            <person name="Lu F."/>
            <person name="Yu G."/>
            <person name="Liang C."/>
            <person name="Fengler K."/>
            <person name="Li B."/>
            <person name="Rafalski A."/>
            <person name="Schnable P.S."/>
            <person name="Ware D.H."/>
            <person name="Buckler E.S."/>
            <person name="Lai J."/>
        </authorList>
    </citation>
    <scope>NUCLEOTIDE SEQUENCE [LARGE SCALE GENOMIC DNA]</scope>
    <source>
        <strain evidence="2">cv. Missouri 17</strain>
        <tissue evidence="1">Seedling</tissue>
    </source>
</reference>
<proteinExistence type="predicted"/>
<evidence type="ECO:0000313" key="1">
    <source>
        <dbReference type="EMBL" id="PWZ31600.1"/>
    </source>
</evidence>
<gene>
    <name evidence="1" type="ORF">Zm00014a_039593</name>
</gene>
<comment type="caution">
    <text evidence="1">The sequence shown here is derived from an EMBL/GenBank/DDBJ whole genome shotgun (WGS) entry which is preliminary data.</text>
</comment>
<organism evidence="1 2">
    <name type="scientific">Zea mays</name>
    <name type="common">Maize</name>
    <dbReference type="NCBI Taxonomy" id="4577"/>
    <lineage>
        <taxon>Eukaryota</taxon>
        <taxon>Viridiplantae</taxon>
        <taxon>Streptophyta</taxon>
        <taxon>Embryophyta</taxon>
        <taxon>Tracheophyta</taxon>
        <taxon>Spermatophyta</taxon>
        <taxon>Magnoliopsida</taxon>
        <taxon>Liliopsida</taxon>
        <taxon>Poales</taxon>
        <taxon>Poaceae</taxon>
        <taxon>PACMAD clade</taxon>
        <taxon>Panicoideae</taxon>
        <taxon>Andropogonodae</taxon>
        <taxon>Andropogoneae</taxon>
        <taxon>Tripsacinae</taxon>
        <taxon>Zea</taxon>
    </lineage>
</organism>
<protein>
    <submittedName>
        <fullName evidence="1">Uncharacterized protein</fullName>
    </submittedName>
</protein>
<accession>A0A3L6FFF1</accession>
<name>A0A3L6FFF1_MAIZE</name>
<dbReference type="EMBL" id="NCVQ01000004">
    <property type="protein sequence ID" value="PWZ31600.1"/>
    <property type="molecule type" value="Genomic_DNA"/>
</dbReference>
<dbReference type="AlphaFoldDB" id="A0A3L6FFF1"/>
<dbReference type="Proteomes" id="UP000251960">
    <property type="component" value="Chromosome 3"/>
</dbReference>
<evidence type="ECO:0000313" key="2">
    <source>
        <dbReference type="Proteomes" id="UP000251960"/>
    </source>
</evidence>